<evidence type="ECO:0000256" key="1">
    <source>
        <dbReference type="SAM" id="MobiDB-lite"/>
    </source>
</evidence>
<gene>
    <name evidence="3" type="ORF">V5O48_004593</name>
</gene>
<evidence type="ECO:0000313" key="4">
    <source>
        <dbReference type="Proteomes" id="UP001465976"/>
    </source>
</evidence>
<keyword evidence="2" id="KW-1133">Transmembrane helix</keyword>
<dbReference type="EMBL" id="JBAHYK010000159">
    <property type="protein sequence ID" value="KAL0577398.1"/>
    <property type="molecule type" value="Genomic_DNA"/>
</dbReference>
<organism evidence="3 4">
    <name type="scientific">Marasmius crinis-equi</name>
    <dbReference type="NCBI Taxonomy" id="585013"/>
    <lineage>
        <taxon>Eukaryota</taxon>
        <taxon>Fungi</taxon>
        <taxon>Dikarya</taxon>
        <taxon>Basidiomycota</taxon>
        <taxon>Agaricomycotina</taxon>
        <taxon>Agaricomycetes</taxon>
        <taxon>Agaricomycetidae</taxon>
        <taxon>Agaricales</taxon>
        <taxon>Marasmiineae</taxon>
        <taxon>Marasmiaceae</taxon>
        <taxon>Marasmius</taxon>
    </lineage>
</organism>
<accession>A0ABR3FPS4</accession>
<proteinExistence type="predicted"/>
<feature type="region of interest" description="Disordered" evidence="1">
    <location>
        <begin position="1"/>
        <end position="34"/>
    </location>
</feature>
<keyword evidence="2" id="KW-0472">Membrane</keyword>
<keyword evidence="4" id="KW-1185">Reference proteome</keyword>
<name>A0ABR3FPS4_9AGAR</name>
<evidence type="ECO:0000256" key="2">
    <source>
        <dbReference type="SAM" id="Phobius"/>
    </source>
</evidence>
<feature type="compositionally biased region" description="Low complexity" evidence="1">
    <location>
        <begin position="1"/>
        <end position="13"/>
    </location>
</feature>
<reference evidence="3 4" key="1">
    <citation type="submission" date="2024-02" db="EMBL/GenBank/DDBJ databases">
        <title>A draft genome for the cacao thread blight pathogen Marasmius crinis-equi.</title>
        <authorList>
            <person name="Cohen S.P."/>
            <person name="Baruah I.K."/>
            <person name="Amoako-Attah I."/>
            <person name="Bukari Y."/>
            <person name="Meinhardt L.W."/>
            <person name="Bailey B.A."/>
        </authorList>
    </citation>
    <scope>NUCLEOTIDE SEQUENCE [LARGE SCALE GENOMIC DNA]</scope>
    <source>
        <strain evidence="3 4">GH-76</strain>
    </source>
</reference>
<feature type="transmembrane region" description="Helical" evidence="2">
    <location>
        <begin position="59"/>
        <end position="78"/>
    </location>
</feature>
<keyword evidence="2" id="KW-0812">Transmembrane</keyword>
<sequence>MNSTSSSLQQRTSSPREDFQAAVRPHSTPRVPPATVLRQPVRNELVAQAEDANRLETRLILGIMISHAVFVIYTYVYLWPLLLRIIEGGNA</sequence>
<protein>
    <submittedName>
        <fullName evidence="3">Uncharacterized protein</fullName>
    </submittedName>
</protein>
<dbReference type="Proteomes" id="UP001465976">
    <property type="component" value="Unassembled WGS sequence"/>
</dbReference>
<evidence type="ECO:0000313" key="3">
    <source>
        <dbReference type="EMBL" id="KAL0577398.1"/>
    </source>
</evidence>
<comment type="caution">
    <text evidence="3">The sequence shown here is derived from an EMBL/GenBank/DDBJ whole genome shotgun (WGS) entry which is preliminary data.</text>
</comment>